<dbReference type="PANTHER" id="PTHR43194:SF2">
    <property type="entry name" value="PEROXISOMAL MEMBRANE PROTEIN LPX1"/>
    <property type="match status" value="1"/>
</dbReference>
<dbReference type="InterPro" id="IPR000073">
    <property type="entry name" value="AB_hydrolase_1"/>
</dbReference>
<dbReference type="RefSeq" id="WP_102984581.1">
    <property type="nucleotide sequence ID" value="NZ_CP033623.1"/>
</dbReference>
<accession>A0AAP8PJ10</accession>
<feature type="domain" description="AB hydrolase-1" evidence="1">
    <location>
        <begin position="22"/>
        <end position="144"/>
    </location>
</feature>
<comment type="caution">
    <text evidence="2">The sequence shown here is derived from an EMBL/GenBank/DDBJ whole genome shotgun (WGS) entry which is preliminary data.</text>
</comment>
<evidence type="ECO:0000313" key="2">
    <source>
        <dbReference type="EMBL" id="PNO70262.1"/>
    </source>
</evidence>
<dbReference type="PANTHER" id="PTHR43194">
    <property type="entry name" value="HYDROLASE ALPHA/BETA FOLD FAMILY"/>
    <property type="match status" value="1"/>
</dbReference>
<dbReference type="Gene3D" id="3.40.50.1820">
    <property type="entry name" value="alpha/beta hydrolase"/>
    <property type="match status" value="1"/>
</dbReference>
<proteinExistence type="predicted"/>
<dbReference type="EMBL" id="JTBC02000002">
    <property type="protein sequence ID" value="PNO70262.1"/>
    <property type="molecule type" value="Genomic_DNA"/>
</dbReference>
<sequence>MTAFHSANMALDYQDIGSGPLTLVLLPGWCEPKTVFEPFIALAAERYRVISIDWRGHGLSSKAAGMSLAADDLLEDVRQLLAALRLDNVITLSVAHASWLAVALAEALPQRIRGMVFLDWIMTQPEPAFFTAVSRMQQPQQWLAARDALFDFWQGGIRHDRVKRHLEVEMAQEDYRLWRAAGVAIEQAYRQFGSPLQRLAGMSAPPPCRHIYSLDRRDDYLRQQQAFAAEQPFFSVVRLGEARTHLGILERPEAVLWAVEDFLSIALK</sequence>
<dbReference type="InterPro" id="IPR029058">
    <property type="entry name" value="AB_hydrolase_fold"/>
</dbReference>
<gene>
    <name evidence="2" type="ORF">MC70_009725</name>
</gene>
<dbReference type="AlphaFoldDB" id="A0AAP8PJ10"/>
<name>A0AAP8PJ10_SERMA</name>
<protein>
    <recommendedName>
        <fullName evidence="1">AB hydrolase-1 domain-containing protein</fullName>
    </recommendedName>
</protein>
<evidence type="ECO:0000259" key="1">
    <source>
        <dbReference type="Pfam" id="PF00561"/>
    </source>
</evidence>
<dbReference type="Pfam" id="PF00561">
    <property type="entry name" value="Abhydrolase_1"/>
    <property type="match status" value="1"/>
</dbReference>
<dbReference type="SUPFAM" id="SSF53474">
    <property type="entry name" value="alpha/beta-Hydrolases"/>
    <property type="match status" value="1"/>
</dbReference>
<dbReference type="InterPro" id="IPR050228">
    <property type="entry name" value="Carboxylesterase_BioH"/>
</dbReference>
<dbReference type="Proteomes" id="UP000030378">
    <property type="component" value="Unassembled WGS sequence"/>
</dbReference>
<evidence type="ECO:0000313" key="3">
    <source>
        <dbReference type="Proteomes" id="UP000030378"/>
    </source>
</evidence>
<dbReference type="Gene3D" id="1.10.210.20">
    <property type="match status" value="1"/>
</dbReference>
<reference evidence="3" key="1">
    <citation type="submission" date="2017-12" db="EMBL/GenBank/DDBJ databases">
        <title>FDA dAtabase for Regulatory Grade micrObial Sequences (FDA-ARGOS): Supporting development and validation of Infectious Disease Dx tests.</title>
        <authorList>
            <person name="Campos J."/>
            <person name="Goldberg B."/>
            <person name="Tallon L."/>
            <person name="Sadzewicz L."/>
            <person name="Sengamalay N."/>
            <person name="Ott S."/>
            <person name="Godinez A."/>
            <person name="Nagaraj S."/>
            <person name="Vavikolanu K."/>
            <person name="Vyas G."/>
            <person name="Nadendla S."/>
            <person name="Aluvathingal J."/>
            <person name="Geyer C."/>
            <person name="Nandy P."/>
            <person name="Hobson J."/>
            <person name="Sichtig H."/>
        </authorList>
    </citation>
    <scope>NUCLEOTIDE SEQUENCE [LARGE SCALE GENOMIC DNA]</scope>
    <source>
        <strain evidence="3">FDAARGOS_79</strain>
    </source>
</reference>
<organism evidence="2 3">
    <name type="scientific">Serratia marcescens</name>
    <dbReference type="NCBI Taxonomy" id="615"/>
    <lineage>
        <taxon>Bacteria</taxon>
        <taxon>Pseudomonadati</taxon>
        <taxon>Pseudomonadota</taxon>
        <taxon>Gammaproteobacteria</taxon>
        <taxon>Enterobacterales</taxon>
        <taxon>Yersiniaceae</taxon>
        <taxon>Serratia</taxon>
    </lineage>
</organism>